<feature type="non-terminal residue" evidence="2">
    <location>
        <position position="81"/>
    </location>
</feature>
<organism evidence="2 3">
    <name type="scientific">Phyllosticta citrichinensis</name>
    <dbReference type="NCBI Taxonomy" id="1130410"/>
    <lineage>
        <taxon>Eukaryota</taxon>
        <taxon>Fungi</taxon>
        <taxon>Dikarya</taxon>
        <taxon>Ascomycota</taxon>
        <taxon>Pezizomycotina</taxon>
        <taxon>Dothideomycetes</taxon>
        <taxon>Dothideomycetes incertae sedis</taxon>
        <taxon>Botryosphaeriales</taxon>
        <taxon>Phyllostictaceae</taxon>
        <taxon>Phyllosticta</taxon>
    </lineage>
</organism>
<dbReference type="Proteomes" id="UP001456524">
    <property type="component" value="Unassembled WGS sequence"/>
</dbReference>
<sequence>PVEKLPKSFQDALAICNELGIKYLWIDSLCIIQSNEEANEDWLEHARLMADIYKNCSLNIAIDRASNPYQGAFVERIPMSL</sequence>
<dbReference type="InterPro" id="IPR010730">
    <property type="entry name" value="HET"/>
</dbReference>
<proteinExistence type="predicted"/>
<accession>A0ABR1Y1D1</accession>
<evidence type="ECO:0000313" key="3">
    <source>
        <dbReference type="Proteomes" id="UP001456524"/>
    </source>
</evidence>
<name>A0ABR1Y1D1_9PEZI</name>
<dbReference type="PANTHER" id="PTHR33112">
    <property type="entry name" value="DOMAIN PROTEIN, PUTATIVE-RELATED"/>
    <property type="match status" value="1"/>
</dbReference>
<dbReference type="Pfam" id="PF06985">
    <property type="entry name" value="HET"/>
    <property type="match status" value="1"/>
</dbReference>
<feature type="domain" description="Heterokaryon incompatibility" evidence="1">
    <location>
        <begin position="3"/>
        <end position="70"/>
    </location>
</feature>
<comment type="caution">
    <text evidence="2">The sequence shown here is derived from an EMBL/GenBank/DDBJ whole genome shotgun (WGS) entry which is preliminary data.</text>
</comment>
<gene>
    <name evidence="2" type="ORF">IWX90DRAFT_373819</name>
</gene>
<reference evidence="2 3" key="1">
    <citation type="journal article" date="2022" name="G3 (Bethesda)">
        <title>Enemy or ally: a genomic approach to elucidate the lifestyle of Phyllosticta citrichinaensis.</title>
        <authorList>
            <person name="Buijs V.A."/>
            <person name="Groenewald J.Z."/>
            <person name="Haridas S."/>
            <person name="LaButti K.M."/>
            <person name="Lipzen A."/>
            <person name="Martin F.M."/>
            <person name="Barry K."/>
            <person name="Grigoriev I.V."/>
            <person name="Crous P.W."/>
            <person name="Seidl M.F."/>
        </authorList>
    </citation>
    <scope>NUCLEOTIDE SEQUENCE [LARGE SCALE GENOMIC DNA]</scope>
    <source>
        <strain evidence="2 3">CBS 129764</strain>
    </source>
</reference>
<dbReference type="PANTHER" id="PTHR33112:SF16">
    <property type="entry name" value="HETEROKARYON INCOMPATIBILITY DOMAIN-CONTAINING PROTEIN"/>
    <property type="match status" value="1"/>
</dbReference>
<feature type="non-terminal residue" evidence="2">
    <location>
        <position position="1"/>
    </location>
</feature>
<keyword evidence="3" id="KW-1185">Reference proteome</keyword>
<evidence type="ECO:0000313" key="2">
    <source>
        <dbReference type="EMBL" id="KAK8174976.1"/>
    </source>
</evidence>
<dbReference type="EMBL" id="JBBWUH010000002">
    <property type="protein sequence ID" value="KAK8174976.1"/>
    <property type="molecule type" value="Genomic_DNA"/>
</dbReference>
<protein>
    <recommendedName>
        <fullName evidence="1">Heterokaryon incompatibility domain-containing protein</fullName>
    </recommendedName>
</protein>
<evidence type="ECO:0000259" key="1">
    <source>
        <dbReference type="Pfam" id="PF06985"/>
    </source>
</evidence>